<dbReference type="EMBL" id="JAUIZM010000005">
    <property type="protein sequence ID" value="KAK1384838.1"/>
    <property type="molecule type" value="Genomic_DNA"/>
</dbReference>
<feature type="region of interest" description="Disordered" evidence="2">
    <location>
        <begin position="19"/>
        <end position="63"/>
    </location>
</feature>
<gene>
    <name evidence="3" type="ORF">POM88_022573</name>
</gene>
<name>A0AAD8IHY2_9APIA</name>
<keyword evidence="1" id="KW-0175">Coiled coil</keyword>
<evidence type="ECO:0000256" key="1">
    <source>
        <dbReference type="SAM" id="Coils"/>
    </source>
</evidence>
<evidence type="ECO:0000256" key="2">
    <source>
        <dbReference type="SAM" id="MobiDB-lite"/>
    </source>
</evidence>
<evidence type="ECO:0000313" key="3">
    <source>
        <dbReference type="EMBL" id="KAK1384838.1"/>
    </source>
</evidence>
<evidence type="ECO:0000313" key="4">
    <source>
        <dbReference type="Proteomes" id="UP001237642"/>
    </source>
</evidence>
<dbReference type="Proteomes" id="UP001237642">
    <property type="component" value="Unassembled WGS sequence"/>
</dbReference>
<feature type="compositionally biased region" description="Basic residues" evidence="2">
    <location>
        <begin position="23"/>
        <end position="33"/>
    </location>
</feature>
<reference evidence="3" key="1">
    <citation type="submission" date="2023-02" db="EMBL/GenBank/DDBJ databases">
        <title>Genome of toxic invasive species Heracleum sosnowskyi carries increased number of genes despite the absence of recent whole-genome duplications.</title>
        <authorList>
            <person name="Schelkunov M."/>
            <person name="Shtratnikova V."/>
            <person name="Makarenko M."/>
            <person name="Klepikova A."/>
            <person name="Omelchenko D."/>
            <person name="Novikova G."/>
            <person name="Obukhova E."/>
            <person name="Bogdanov V."/>
            <person name="Penin A."/>
            <person name="Logacheva M."/>
        </authorList>
    </citation>
    <scope>NUCLEOTIDE SEQUENCE</scope>
    <source>
        <strain evidence="3">Hsosn_3</strain>
        <tissue evidence="3">Leaf</tissue>
    </source>
</reference>
<keyword evidence="4" id="KW-1185">Reference proteome</keyword>
<feature type="coiled-coil region" evidence="1">
    <location>
        <begin position="84"/>
        <end position="111"/>
    </location>
</feature>
<protein>
    <submittedName>
        <fullName evidence="3">MICOS complex subunit mic25a like</fullName>
    </submittedName>
</protein>
<sequence length="178" mass="20251">MGDFTIQISSNLVKQLADDGVKLKKKTRKPKPKAPREQSPAKEQQKHDIDDSDALKSPNAVGWPVQPPLFMPITAPQLPVQKEIDAIRSVLQDSEKVLERLQKHEEDMVRQVTQKAKDLHEKEFKIPHQKPMPCLVEKDSCLECYKENVKDPLKCASLARQFADCARMARQQVSSSEK</sequence>
<comment type="caution">
    <text evidence="3">The sequence shown here is derived from an EMBL/GenBank/DDBJ whole genome shotgun (WGS) entry which is preliminary data.</text>
</comment>
<dbReference type="PANTHER" id="PTHR47587">
    <property type="entry name" value="OS05G0103500 PROTEIN"/>
    <property type="match status" value="1"/>
</dbReference>
<dbReference type="AlphaFoldDB" id="A0AAD8IHY2"/>
<feature type="compositionally biased region" description="Basic and acidic residues" evidence="2">
    <location>
        <begin position="34"/>
        <end position="49"/>
    </location>
</feature>
<accession>A0AAD8IHY2</accession>
<dbReference type="PANTHER" id="PTHR47587:SF2">
    <property type="entry name" value="OS05G0103500 PROTEIN"/>
    <property type="match status" value="1"/>
</dbReference>
<organism evidence="3 4">
    <name type="scientific">Heracleum sosnowskyi</name>
    <dbReference type="NCBI Taxonomy" id="360622"/>
    <lineage>
        <taxon>Eukaryota</taxon>
        <taxon>Viridiplantae</taxon>
        <taxon>Streptophyta</taxon>
        <taxon>Embryophyta</taxon>
        <taxon>Tracheophyta</taxon>
        <taxon>Spermatophyta</taxon>
        <taxon>Magnoliopsida</taxon>
        <taxon>eudicotyledons</taxon>
        <taxon>Gunneridae</taxon>
        <taxon>Pentapetalae</taxon>
        <taxon>asterids</taxon>
        <taxon>campanulids</taxon>
        <taxon>Apiales</taxon>
        <taxon>Apiaceae</taxon>
        <taxon>Apioideae</taxon>
        <taxon>apioid superclade</taxon>
        <taxon>Tordylieae</taxon>
        <taxon>Tordyliinae</taxon>
        <taxon>Heracleum</taxon>
    </lineage>
</organism>
<reference evidence="3" key="2">
    <citation type="submission" date="2023-05" db="EMBL/GenBank/DDBJ databases">
        <authorList>
            <person name="Schelkunov M.I."/>
        </authorList>
    </citation>
    <scope>NUCLEOTIDE SEQUENCE</scope>
    <source>
        <strain evidence="3">Hsosn_3</strain>
        <tissue evidence="3">Leaf</tissue>
    </source>
</reference>
<proteinExistence type="predicted"/>